<dbReference type="InterPro" id="IPR026337">
    <property type="entry name" value="AKG_HExxH"/>
</dbReference>
<sequence length="256" mass="26999">FHLDDPWALVEPASVVPVDAAGAAHWRARLAPGWRLLATRHRSSAADLAEAVSVLTPLRRDPAGRPLAALAGGGTPAELTAPLISGTFPAAVGCIALAGTGDARTIAATLVHELAHNKLAALDDLFPLVEPTGGARHAAPWRAGPRPLPALVHGLYAHVAVGGFWLRQRHHETAAGRHLARAEFVRIRAACREVAGLLRAADGLTGHGRLLVEQLDTVIAGWADRPAPGRGRLVHDRAGRGRPVRDQAGWWAVATR</sequence>
<dbReference type="NCBIfam" id="TIGR04267">
    <property type="entry name" value="mod_HExxH"/>
    <property type="match status" value="1"/>
</dbReference>
<accession>A0ABY2DEK6</accession>
<protein>
    <recommendedName>
        <fullName evidence="3">HEXXH motif domain-containing protein</fullName>
    </recommendedName>
</protein>
<name>A0ABY2DEK6_9ACTN</name>
<evidence type="ECO:0000313" key="1">
    <source>
        <dbReference type="EMBL" id="TDB90141.1"/>
    </source>
</evidence>
<gene>
    <name evidence="1" type="ORF">E1091_14360</name>
</gene>
<feature type="non-terminal residue" evidence="1">
    <location>
        <position position="1"/>
    </location>
</feature>
<dbReference type="EMBL" id="SMKE01000568">
    <property type="protein sequence ID" value="TDB90141.1"/>
    <property type="molecule type" value="Genomic_DNA"/>
</dbReference>
<organism evidence="1 2">
    <name type="scientific">Micromonospora fluostatini</name>
    <dbReference type="NCBI Taxonomy" id="1629071"/>
    <lineage>
        <taxon>Bacteria</taxon>
        <taxon>Bacillati</taxon>
        <taxon>Actinomycetota</taxon>
        <taxon>Actinomycetes</taxon>
        <taxon>Micromonosporales</taxon>
        <taxon>Micromonosporaceae</taxon>
        <taxon>Micromonospora</taxon>
    </lineage>
</organism>
<keyword evidence="2" id="KW-1185">Reference proteome</keyword>
<evidence type="ECO:0008006" key="3">
    <source>
        <dbReference type="Google" id="ProtNLM"/>
    </source>
</evidence>
<reference evidence="1 2" key="1">
    <citation type="submission" date="2019-02" db="EMBL/GenBank/DDBJ databases">
        <title>Draft genome sequences of novel Actinobacteria.</title>
        <authorList>
            <person name="Sahin N."/>
            <person name="Ay H."/>
            <person name="Saygin H."/>
        </authorList>
    </citation>
    <scope>NUCLEOTIDE SEQUENCE [LARGE SCALE GENOMIC DNA]</scope>
    <source>
        <strain evidence="1 2">JCM 30529</strain>
    </source>
</reference>
<dbReference type="Proteomes" id="UP000295626">
    <property type="component" value="Unassembled WGS sequence"/>
</dbReference>
<evidence type="ECO:0000313" key="2">
    <source>
        <dbReference type="Proteomes" id="UP000295626"/>
    </source>
</evidence>
<proteinExistence type="predicted"/>
<comment type="caution">
    <text evidence="1">The sequence shown here is derived from an EMBL/GenBank/DDBJ whole genome shotgun (WGS) entry which is preliminary data.</text>
</comment>